<evidence type="ECO:0008006" key="5">
    <source>
        <dbReference type="Google" id="ProtNLM"/>
    </source>
</evidence>
<keyword evidence="2" id="KW-0812">Transmembrane</keyword>
<proteinExistence type="predicted"/>
<evidence type="ECO:0000313" key="4">
    <source>
        <dbReference type="Proteomes" id="UP000005710"/>
    </source>
</evidence>
<comment type="caution">
    <text evidence="3">The sequence shown here is derived from an EMBL/GenBank/DDBJ whole genome shotgun (WGS) entry which is preliminary data.</text>
</comment>
<evidence type="ECO:0000256" key="1">
    <source>
        <dbReference type="SAM" id="MobiDB-lite"/>
    </source>
</evidence>
<dbReference type="Pfam" id="PF14584">
    <property type="entry name" value="DUF4446"/>
    <property type="match status" value="1"/>
</dbReference>
<dbReference type="AlphaFoldDB" id="K6P0Z5"/>
<feature type="transmembrane region" description="Helical" evidence="2">
    <location>
        <begin position="20"/>
        <end position="44"/>
    </location>
</feature>
<dbReference type="Proteomes" id="UP000005710">
    <property type="component" value="Unassembled WGS sequence"/>
</dbReference>
<evidence type="ECO:0000313" key="3">
    <source>
        <dbReference type="EMBL" id="EKP94775.1"/>
    </source>
</evidence>
<protein>
    <recommendedName>
        <fullName evidence="5">DUF4446 domain-containing protein</fullName>
    </recommendedName>
</protein>
<accession>K6P0Z5</accession>
<sequence>MQDFLASFSWHDLAQSFRQLLAAIAARPGGMAAASLVIALIATWRAGAAHRRLRTLERWLRAPGRDGVAATRQPDEPSLGDVLARLHRLEVAQDDTGRRVMAMADELARCVRHVAVVRFNAFPNTGGEQSFALALLDAHGNGAVITTLAGREETRTYAKPIAGGSSPYLLSEEEREAIRRALAGEPPAPAVGTPAPGRAGPRSTR</sequence>
<reference evidence="3" key="1">
    <citation type="submission" date="2010-10" db="EMBL/GenBank/DDBJ databases">
        <authorList>
            <consortium name="US DOE Joint Genome Institute (JGI-PGF)"/>
            <person name="Lucas S."/>
            <person name="Copeland A."/>
            <person name="Lapidus A."/>
            <person name="Bruce D."/>
            <person name="Goodwin L."/>
            <person name="Pitluck S."/>
            <person name="Kyrpides N."/>
            <person name="Mavromatis K."/>
            <person name="Detter J.C."/>
            <person name="Han C."/>
            <person name="Land M."/>
            <person name="Hauser L."/>
            <person name="Markowitz V."/>
            <person name="Cheng J.-F."/>
            <person name="Hugenholtz P."/>
            <person name="Woyke T."/>
            <person name="Wu D."/>
            <person name="Pukall R."/>
            <person name="Wahrenburg C."/>
            <person name="Brambilla E."/>
            <person name="Klenk H.-P."/>
            <person name="Eisen J.A."/>
        </authorList>
    </citation>
    <scope>NUCLEOTIDE SEQUENCE [LARGE SCALE GENOMIC DNA]</scope>
    <source>
        <strain evidence="3">DSM 13965</strain>
    </source>
</reference>
<organism evidence="3 4">
    <name type="scientific">Thermaerobacter subterraneus DSM 13965</name>
    <dbReference type="NCBI Taxonomy" id="867903"/>
    <lineage>
        <taxon>Bacteria</taxon>
        <taxon>Bacillati</taxon>
        <taxon>Bacillota</taxon>
        <taxon>Clostridia</taxon>
        <taxon>Eubacteriales</taxon>
        <taxon>Clostridiales Family XVII. Incertae Sedis</taxon>
        <taxon>Thermaerobacter</taxon>
    </lineage>
</organism>
<dbReference type="STRING" id="867903.ThesuDRAFT_00479"/>
<dbReference type="HOGENOM" id="CLU_101313_1_0_9"/>
<name>K6P0Z5_9FIRM</name>
<dbReference type="RefSeq" id="WP_006902760.1">
    <property type="nucleotide sequence ID" value="NZ_JH976535.1"/>
</dbReference>
<keyword evidence="2" id="KW-1133">Transmembrane helix</keyword>
<evidence type="ECO:0000256" key="2">
    <source>
        <dbReference type="SAM" id="Phobius"/>
    </source>
</evidence>
<keyword evidence="4" id="KW-1185">Reference proteome</keyword>
<dbReference type="InterPro" id="IPR027981">
    <property type="entry name" value="DUF4446"/>
</dbReference>
<dbReference type="EMBL" id="AENY02000002">
    <property type="protein sequence ID" value="EKP94775.1"/>
    <property type="molecule type" value="Genomic_DNA"/>
</dbReference>
<reference evidence="3" key="2">
    <citation type="submission" date="2012-10" db="EMBL/GenBank/DDBJ databases">
        <title>Improved high-quality draft of Thermaerobacter subterraneus C21, DSM 13965.</title>
        <authorList>
            <consortium name="DOE Joint Genome Institute"/>
            <person name="Eisen J."/>
            <person name="Huntemann M."/>
            <person name="Wei C.-L."/>
            <person name="Han J."/>
            <person name="Detter J.C."/>
            <person name="Han C."/>
            <person name="Tapia R."/>
            <person name="Chen A."/>
            <person name="Kyrpides N."/>
            <person name="Mavromatis K."/>
            <person name="Markowitz V."/>
            <person name="Szeto E."/>
            <person name="Ivanova N."/>
            <person name="Mikhailova N."/>
            <person name="Ovchinnikova G."/>
            <person name="Pagani I."/>
            <person name="Pati A."/>
            <person name="Goodwin L."/>
            <person name="Nordberg H.P."/>
            <person name="Cantor M.N."/>
            <person name="Hua S.X."/>
            <person name="Woyke T."/>
            <person name="Eisen J."/>
            <person name="Klenk H.-P."/>
        </authorList>
    </citation>
    <scope>NUCLEOTIDE SEQUENCE [LARGE SCALE GENOMIC DNA]</scope>
    <source>
        <strain evidence="3">DSM 13965</strain>
    </source>
</reference>
<gene>
    <name evidence="3" type="ORF">ThesuDRAFT_00479</name>
</gene>
<keyword evidence="2" id="KW-0472">Membrane</keyword>
<dbReference type="OrthoDB" id="5244042at2"/>
<dbReference type="eggNOG" id="COG1196">
    <property type="taxonomic scope" value="Bacteria"/>
</dbReference>
<feature type="region of interest" description="Disordered" evidence="1">
    <location>
        <begin position="178"/>
        <end position="205"/>
    </location>
</feature>
<feature type="compositionally biased region" description="Low complexity" evidence="1">
    <location>
        <begin position="180"/>
        <end position="205"/>
    </location>
</feature>